<name>A0A6J7PG02_9ZZZZ</name>
<dbReference type="PROSITE" id="PS51257">
    <property type="entry name" value="PROKAR_LIPOPROTEIN"/>
    <property type="match status" value="1"/>
</dbReference>
<dbReference type="AlphaFoldDB" id="A0A6J7PG02"/>
<accession>A0A6J7PG02</accession>
<dbReference type="EMBL" id="CAFBPB010000044">
    <property type="protein sequence ID" value="CAB5001622.1"/>
    <property type="molecule type" value="Genomic_DNA"/>
</dbReference>
<organism evidence="1">
    <name type="scientific">freshwater metagenome</name>
    <dbReference type="NCBI Taxonomy" id="449393"/>
    <lineage>
        <taxon>unclassified sequences</taxon>
        <taxon>metagenomes</taxon>
        <taxon>ecological metagenomes</taxon>
    </lineage>
</organism>
<protein>
    <submittedName>
        <fullName evidence="1">Unannotated protein</fullName>
    </submittedName>
</protein>
<dbReference type="InterPro" id="IPR036182">
    <property type="entry name" value="PCuAC_sf"/>
</dbReference>
<sequence length="160" mass="16424">MQRKVLSSAIALVIALTLTACGPGFDAPTRNTRQLTDGIDTEIKNGNTDIRIRNLVVVTQPDGSAVLVGSIVNNGTVDDALLRVTIGGVPATITAANITMKQNDVLRFEGDSSNAKAVSEGLNLAAGTNTPVSLFFGAAGAANVNAVVRSADGIYANITK</sequence>
<dbReference type="SUPFAM" id="SSF110087">
    <property type="entry name" value="DR1885-like metal-binding protein"/>
    <property type="match status" value="1"/>
</dbReference>
<proteinExistence type="predicted"/>
<reference evidence="1" key="1">
    <citation type="submission" date="2020-05" db="EMBL/GenBank/DDBJ databases">
        <authorList>
            <person name="Chiriac C."/>
            <person name="Salcher M."/>
            <person name="Ghai R."/>
            <person name="Kavagutti S V."/>
        </authorList>
    </citation>
    <scope>NUCLEOTIDE SEQUENCE</scope>
</reference>
<gene>
    <name evidence="1" type="ORF">UFOPK4049_00471</name>
</gene>
<evidence type="ECO:0000313" key="1">
    <source>
        <dbReference type="EMBL" id="CAB5001622.1"/>
    </source>
</evidence>